<organism evidence="2 3">
    <name type="scientific">Vibrio pomeroyi</name>
    <dbReference type="NCBI Taxonomy" id="198832"/>
    <lineage>
        <taxon>Bacteria</taxon>
        <taxon>Pseudomonadati</taxon>
        <taxon>Pseudomonadota</taxon>
        <taxon>Gammaproteobacteria</taxon>
        <taxon>Vibrionales</taxon>
        <taxon>Vibrionaceae</taxon>
        <taxon>Vibrio</taxon>
    </lineage>
</organism>
<accession>A0ABV4N143</accession>
<comment type="caution">
    <text evidence="2">The sequence shown here is derived from an EMBL/GenBank/DDBJ whole genome shotgun (WGS) entry which is preliminary data.</text>
</comment>
<dbReference type="SUPFAM" id="SSF89447">
    <property type="entry name" value="AbrB/MazE/MraZ-like"/>
    <property type="match status" value="1"/>
</dbReference>
<dbReference type="RefSeq" id="WP_372125310.1">
    <property type="nucleotide sequence ID" value="NZ_JBFSSG010000055.1"/>
</dbReference>
<dbReference type="Gene3D" id="2.10.260.10">
    <property type="match status" value="1"/>
</dbReference>
<protein>
    <submittedName>
        <fullName evidence="2">AbrB/MazE/SpoVT family DNA-binding domain-containing protein</fullName>
    </submittedName>
</protein>
<dbReference type="GO" id="GO:0003677">
    <property type="term" value="F:DNA binding"/>
    <property type="evidence" value="ECO:0007669"/>
    <property type="project" value="UniProtKB-KW"/>
</dbReference>
<evidence type="ECO:0000313" key="2">
    <source>
        <dbReference type="EMBL" id="MEZ8723189.1"/>
    </source>
</evidence>
<dbReference type="Proteomes" id="UP001570071">
    <property type="component" value="Unassembled WGS sequence"/>
</dbReference>
<name>A0ABV4N143_9VIBR</name>
<feature type="domain" description="SpoVT-AbrB" evidence="1">
    <location>
        <begin position="6"/>
        <end position="51"/>
    </location>
</feature>
<keyword evidence="2" id="KW-0238">DNA-binding</keyword>
<dbReference type="SMART" id="SM00966">
    <property type="entry name" value="SpoVT_AbrB"/>
    <property type="match status" value="1"/>
</dbReference>
<dbReference type="EMBL" id="JBFSSG010000055">
    <property type="protein sequence ID" value="MEZ8723189.1"/>
    <property type="molecule type" value="Genomic_DNA"/>
</dbReference>
<dbReference type="InterPro" id="IPR007159">
    <property type="entry name" value="SpoVT-AbrB_dom"/>
</dbReference>
<keyword evidence="3" id="KW-1185">Reference proteome</keyword>
<proteinExistence type="predicted"/>
<dbReference type="Pfam" id="PF04014">
    <property type="entry name" value="MazE_antitoxin"/>
    <property type="match status" value="1"/>
</dbReference>
<sequence>MEKMLIKIDGSTGVVIPDELLEEMQLKPGAKVTLVRQRDGFFVKPSNEKPKYKLKDLMANTDFELQRNDPELQEWSGKSIVGREQS</sequence>
<dbReference type="InterPro" id="IPR037914">
    <property type="entry name" value="SpoVT-AbrB_sf"/>
</dbReference>
<evidence type="ECO:0000259" key="1">
    <source>
        <dbReference type="SMART" id="SM00966"/>
    </source>
</evidence>
<gene>
    <name evidence="2" type="ORF">AB6D66_19105</name>
</gene>
<reference evidence="2 3" key="1">
    <citation type="journal article" date="2024" name="ISME J.">
        <title>Tailless and filamentous prophages are predominant in marine Vibrio.</title>
        <authorList>
            <person name="Steensen K."/>
            <person name="Seneca J."/>
            <person name="Bartlau N."/>
            <person name="Yu X.A."/>
            <person name="Hussain F.A."/>
            <person name="Polz M.F."/>
        </authorList>
    </citation>
    <scope>NUCLEOTIDE SEQUENCE [LARGE SCALE GENOMIC DNA]</scope>
    <source>
        <strain evidence="2 3">10N.239.312.F12</strain>
    </source>
</reference>
<evidence type="ECO:0000313" key="3">
    <source>
        <dbReference type="Proteomes" id="UP001570071"/>
    </source>
</evidence>